<proteinExistence type="inferred from homology"/>
<evidence type="ECO:0000259" key="6">
    <source>
        <dbReference type="Pfam" id="PF00326"/>
    </source>
</evidence>
<organism evidence="8 9">
    <name type="scientific">Flaviflexus ciconiae</name>
    <dbReference type="NCBI Taxonomy" id="2496867"/>
    <lineage>
        <taxon>Bacteria</taxon>
        <taxon>Bacillati</taxon>
        <taxon>Actinomycetota</taxon>
        <taxon>Actinomycetes</taxon>
        <taxon>Actinomycetales</taxon>
        <taxon>Actinomycetaceae</taxon>
        <taxon>Flaviflexus</taxon>
    </lineage>
</organism>
<feature type="region of interest" description="Disordered" evidence="5">
    <location>
        <begin position="1"/>
        <end position="20"/>
    </location>
</feature>
<dbReference type="Proteomes" id="UP000280344">
    <property type="component" value="Chromosome"/>
</dbReference>
<dbReference type="InterPro" id="IPR001375">
    <property type="entry name" value="Peptidase_S9_cat"/>
</dbReference>
<dbReference type="Pfam" id="PF00326">
    <property type="entry name" value="Peptidase_S9"/>
    <property type="match status" value="1"/>
</dbReference>
<evidence type="ECO:0000256" key="5">
    <source>
        <dbReference type="SAM" id="MobiDB-lite"/>
    </source>
</evidence>
<dbReference type="Gene3D" id="2.130.10.120">
    <property type="entry name" value="Prolyl oligopeptidase, N-terminal domain"/>
    <property type="match status" value="1"/>
</dbReference>
<protein>
    <submittedName>
        <fullName evidence="8">S9 family peptidase</fullName>
    </submittedName>
</protein>
<gene>
    <name evidence="8" type="ORF">EJ997_09375</name>
</gene>
<dbReference type="InterPro" id="IPR051543">
    <property type="entry name" value="Serine_Peptidase_S9A"/>
</dbReference>
<keyword evidence="3" id="KW-0378">Hydrolase</keyword>
<dbReference type="PRINTS" id="PR00862">
    <property type="entry name" value="PROLIGOPTASE"/>
</dbReference>
<comment type="similarity">
    <text evidence="1">Belongs to the peptidase S9A family.</text>
</comment>
<dbReference type="PANTHER" id="PTHR11757">
    <property type="entry name" value="PROTEASE FAMILY S9A OLIGOPEPTIDASE"/>
    <property type="match status" value="1"/>
</dbReference>
<feature type="domain" description="Peptidase S9A N-terminal" evidence="7">
    <location>
        <begin position="9"/>
        <end position="415"/>
    </location>
</feature>
<dbReference type="InterPro" id="IPR029058">
    <property type="entry name" value="AB_hydrolase_fold"/>
</dbReference>
<dbReference type="Gene3D" id="3.40.50.1820">
    <property type="entry name" value="alpha/beta hydrolase"/>
    <property type="match status" value="1"/>
</dbReference>
<dbReference type="GO" id="GO:0006508">
    <property type="term" value="P:proteolysis"/>
    <property type="evidence" value="ECO:0007669"/>
    <property type="project" value="UniProtKB-KW"/>
</dbReference>
<name>A0A3S9PYS8_9ACTO</name>
<dbReference type="PANTHER" id="PTHR11757:SF19">
    <property type="entry name" value="PROLYL ENDOPEPTIDASE-LIKE"/>
    <property type="match status" value="1"/>
</dbReference>
<keyword evidence="9" id="KW-1185">Reference proteome</keyword>
<dbReference type="AlphaFoldDB" id="A0A3S9PYS8"/>
<accession>A0A3S9PYS8</accession>
<evidence type="ECO:0000313" key="8">
    <source>
        <dbReference type="EMBL" id="AZQ77515.1"/>
    </source>
</evidence>
<dbReference type="SUPFAM" id="SSF53474">
    <property type="entry name" value="alpha/beta-Hydrolases"/>
    <property type="match status" value="1"/>
</dbReference>
<feature type="compositionally biased region" description="Pro residues" evidence="5">
    <location>
        <begin position="1"/>
        <end position="13"/>
    </location>
</feature>
<evidence type="ECO:0000259" key="7">
    <source>
        <dbReference type="Pfam" id="PF02897"/>
    </source>
</evidence>
<dbReference type="InterPro" id="IPR023302">
    <property type="entry name" value="Pept_S9A_N"/>
</dbReference>
<dbReference type="OrthoDB" id="9801421at2"/>
<keyword evidence="4" id="KW-0720">Serine protease</keyword>
<dbReference type="Pfam" id="PF02897">
    <property type="entry name" value="Peptidase_S9_N"/>
    <property type="match status" value="1"/>
</dbReference>
<dbReference type="KEGG" id="flh:EJ997_09375"/>
<evidence type="ECO:0000313" key="9">
    <source>
        <dbReference type="Proteomes" id="UP000280344"/>
    </source>
</evidence>
<dbReference type="InterPro" id="IPR002470">
    <property type="entry name" value="Peptidase_S9A"/>
</dbReference>
<keyword evidence="2" id="KW-0645">Protease</keyword>
<evidence type="ECO:0000256" key="2">
    <source>
        <dbReference type="ARBA" id="ARBA00022670"/>
    </source>
</evidence>
<dbReference type="EMBL" id="CP034593">
    <property type="protein sequence ID" value="AZQ77515.1"/>
    <property type="molecule type" value="Genomic_DNA"/>
</dbReference>
<evidence type="ECO:0000256" key="3">
    <source>
        <dbReference type="ARBA" id="ARBA00022801"/>
    </source>
</evidence>
<reference evidence="8 9" key="1">
    <citation type="submission" date="2018-12" db="EMBL/GenBank/DDBJ databases">
        <title>Complete genome sequence of Flaviflexus sp. H23T48.</title>
        <authorList>
            <person name="Bae J.-W."/>
            <person name="Lee J.-Y."/>
        </authorList>
    </citation>
    <scope>NUCLEOTIDE SEQUENCE [LARGE SCALE GENOMIC DNA]</scope>
    <source>
        <strain evidence="8 9">H23T48</strain>
    </source>
</reference>
<feature type="domain" description="Peptidase S9 prolyl oligopeptidase catalytic" evidence="6">
    <location>
        <begin position="479"/>
        <end position="692"/>
    </location>
</feature>
<dbReference type="RefSeq" id="WP_126704318.1">
    <property type="nucleotide sequence ID" value="NZ_CP034593.1"/>
</dbReference>
<evidence type="ECO:0000256" key="1">
    <source>
        <dbReference type="ARBA" id="ARBA00005228"/>
    </source>
</evidence>
<sequence>MTTPPAAQPPAPKKVPVHRTFHGDTFTDPYEWMRDKEDQEVLDYLHAQNAYTEAILRPTEQLQKDIVSEIKSRTKETDTSVPYAKDGWWYFARTYEGKAYSSYHRVASETRPNPDHVTEGEQLLFDQNELAEGKEFFSAAGYAVSPDGQYVALGIDVSGDERFTLRISNIATGEVVDESVVGAGYGMEWSKDSTHLFYGRVDEAWRAYQVWSHELGADPATDVLVFEEEDEKYTVYPEISRDGEWLILHSQSRLTSEVRIMKAEAGAEQILVSTRREGLDYSVEPAGDELLIVHNLHRQDFEVATAPIGTSEPESWQPLLVAEPGERVEGVSAFASYAVVSMRSGGQTQLRIIPRNDGAWSGAYVLPGAELSTIELANNAEYEADSFDYSLTSLIQPPSVYSYSVVDGTTTLLKEKEVPNYDRSRYETRREWARAEDGTRIPLTLAYRKGVEPDGTNPGLLYGYGSYEISSDPGFGPSIISLLDRGVVYAIAHIRGGGDMGRAWYDEGKMLNKKNTFTDFIACADFLRDSGWVDKDRLAGEGGSAGGLLVGAVANMGGDRFRAILAVVPFVDALTTILDPSLPLTVGEWEEWGDPYHDAQVYEYMKGYSPYENVEEKEYPAILATTSLNDTRVFYVEPAKWIAKLQETATNGEERPILLKTEMVAGHGGRSGRYNLWEDQALRRAFVLDQLGVR</sequence>
<dbReference type="SUPFAM" id="SSF50993">
    <property type="entry name" value="Peptidase/esterase 'gauge' domain"/>
    <property type="match status" value="1"/>
</dbReference>
<evidence type="ECO:0000256" key="4">
    <source>
        <dbReference type="ARBA" id="ARBA00022825"/>
    </source>
</evidence>
<dbReference type="GO" id="GO:0004252">
    <property type="term" value="F:serine-type endopeptidase activity"/>
    <property type="evidence" value="ECO:0007669"/>
    <property type="project" value="InterPro"/>
</dbReference>